<reference evidence="2 3" key="1">
    <citation type="submission" date="2019-02" db="EMBL/GenBank/DDBJ databases">
        <title>Deep-cultivation of Planctomycetes and their phenomic and genomic characterization uncovers novel biology.</title>
        <authorList>
            <person name="Wiegand S."/>
            <person name="Jogler M."/>
            <person name="Boedeker C."/>
            <person name="Pinto D."/>
            <person name="Vollmers J."/>
            <person name="Rivas-Marin E."/>
            <person name="Kohn T."/>
            <person name="Peeters S.H."/>
            <person name="Heuer A."/>
            <person name="Rast P."/>
            <person name="Oberbeckmann S."/>
            <person name="Bunk B."/>
            <person name="Jeske O."/>
            <person name="Meyerdierks A."/>
            <person name="Storesund J.E."/>
            <person name="Kallscheuer N."/>
            <person name="Luecker S."/>
            <person name="Lage O.M."/>
            <person name="Pohl T."/>
            <person name="Merkel B.J."/>
            <person name="Hornburger P."/>
            <person name="Mueller R.-W."/>
            <person name="Bruemmer F."/>
            <person name="Labrenz M."/>
            <person name="Spormann A.M."/>
            <person name="Op Den Camp H."/>
            <person name="Overmann J."/>
            <person name="Amann R."/>
            <person name="Jetten M.S.M."/>
            <person name="Mascher T."/>
            <person name="Medema M.H."/>
            <person name="Devos D.P."/>
            <person name="Kaster A.-K."/>
            <person name="Ovreas L."/>
            <person name="Rohde M."/>
            <person name="Galperin M.Y."/>
            <person name="Jogler C."/>
        </authorList>
    </citation>
    <scope>NUCLEOTIDE SEQUENCE [LARGE SCALE GENOMIC DNA]</scope>
    <source>
        <strain evidence="2 3">Pla22</strain>
    </source>
</reference>
<dbReference type="EMBL" id="SJPI01000003">
    <property type="protein sequence ID" value="TWT49621.1"/>
    <property type="molecule type" value="Genomic_DNA"/>
</dbReference>
<protein>
    <submittedName>
        <fullName evidence="2">Hemin uptake protein hemP</fullName>
    </submittedName>
</protein>
<dbReference type="Pfam" id="PF10636">
    <property type="entry name" value="hemP"/>
    <property type="match status" value="1"/>
</dbReference>
<name>A0A5C5WHV1_9BACT</name>
<proteinExistence type="predicted"/>
<organism evidence="2 3">
    <name type="scientific">Rubripirellula amarantea</name>
    <dbReference type="NCBI Taxonomy" id="2527999"/>
    <lineage>
        <taxon>Bacteria</taxon>
        <taxon>Pseudomonadati</taxon>
        <taxon>Planctomycetota</taxon>
        <taxon>Planctomycetia</taxon>
        <taxon>Pirellulales</taxon>
        <taxon>Pirellulaceae</taxon>
        <taxon>Rubripirellula</taxon>
    </lineage>
</organism>
<dbReference type="Proteomes" id="UP000316598">
    <property type="component" value="Unassembled WGS sequence"/>
</dbReference>
<dbReference type="InterPro" id="IPR019600">
    <property type="entry name" value="Hemin_uptake_protein_HemP"/>
</dbReference>
<accession>A0A5C5WHV1</accession>
<comment type="caution">
    <text evidence="2">The sequence shown here is derived from an EMBL/GenBank/DDBJ whole genome shotgun (WGS) entry which is preliminary data.</text>
</comment>
<feature type="region of interest" description="Disordered" evidence="1">
    <location>
        <begin position="43"/>
        <end position="82"/>
    </location>
</feature>
<evidence type="ECO:0000256" key="1">
    <source>
        <dbReference type="SAM" id="MobiDB-lite"/>
    </source>
</evidence>
<keyword evidence="3" id="KW-1185">Reference proteome</keyword>
<dbReference type="Gene3D" id="2.10.70.10">
    <property type="entry name" value="Complement Module, domain 1"/>
    <property type="match status" value="1"/>
</dbReference>
<dbReference type="AlphaFoldDB" id="A0A5C5WHV1"/>
<evidence type="ECO:0000313" key="3">
    <source>
        <dbReference type="Proteomes" id="UP000316598"/>
    </source>
</evidence>
<sequence>MLGVGRESPSFQNSRAGLRLALKNTAIFFFAADVDKIDSGSFLNETRSQQGGMPAVSYSPTSSMPLPSDDPQGERCASQSDAPQENLARKILRFEELALCGDEIWIEYQGKLYRLQSTRQGKLVLTK</sequence>
<evidence type="ECO:0000313" key="2">
    <source>
        <dbReference type="EMBL" id="TWT49621.1"/>
    </source>
</evidence>
<gene>
    <name evidence="2" type="ORF">Pla22_48180</name>
</gene>